<reference evidence="1" key="1">
    <citation type="submission" date="2019-09" db="EMBL/GenBank/DDBJ databases">
        <authorList>
            <person name="Zhang L."/>
        </authorList>
    </citation>
    <scope>NUCLEOTIDE SEQUENCE</scope>
</reference>
<name>A0A5K0ZJQ5_9MAGN</name>
<organism evidence="1">
    <name type="scientific">Nymphaea colorata</name>
    <name type="common">pocket water lily</name>
    <dbReference type="NCBI Taxonomy" id="210225"/>
    <lineage>
        <taxon>Eukaryota</taxon>
        <taxon>Viridiplantae</taxon>
        <taxon>Streptophyta</taxon>
        <taxon>Embryophyta</taxon>
        <taxon>Tracheophyta</taxon>
        <taxon>Spermatophyta</taxon>
        <taxon>Magnoliopsida</taxon>
        <taxon>Nymphaeales</taxon>
        <taxon>Nymphaeaceae</taxon>
        <taxon>Nymphaea</taxon>
    </lineage>
</organism>
<protein>
    <submittedName>
        <fullName evidence="1">Uncharacterized protein</fullName>
    </submittedName>
</protein>
<gene>
    <name evidence="1" type="ORF">NYM_LOCUS11215</name>
</gene>
<evidence type="ECO:0000313" key="1">
    <source>
        <dbReference type="EMBL" id="VVV90893.1"/>
    </source>
</evidence>
<proteinExistence type="predicted"/>
<accession>A0A5K0ZJQ5</accession>
<dbReference type="Gramene" id="NC14G0282980.1">
    <property type="protein sequence ID" value="NC14G0282980.1:cds"/>
    <property type="gene ID" value="NC14G0282980"/>
</dbReference>
<sequence>MLEEGSKLVMKCAIGVKIVSYFCHIKIKDVECCNTFNNIVLGLKPIEAQGCINAVVCRTCENDLREKPYEGI</sequence>
<dbReference type="EMBL" id="LR721779">
    <property type="protein sequence ID" value="VVV90893.1"/>
    <property type="molecule type" value="Genomic_DNA"/>
</dbReference>
<dbReference type="AlphaFoldDB" id="A0A5K0ZJQ5"/>